<sequence>MNTRPTQTTSAPRRLPAGFPGNTFDHPFVIDRPTGFPGNTFDHPFVIDRPTGFPGNTFDHPFVIDRPTGFPGNTFDHPFVIGQIHIYCTDAAFPRSSTTEAAVEEAERRHRNDFVVYHRMASMAANIRLPRIAPYTEVPESSITIDQRQIHRSV</sequence>
<proteinExistence type="predicted"/>
<evidence type="ECO:0000313" key="2">
    <source>
        <dbReference type="EMBL" id="KAA1088242.1"/>
    </source>
</evidence>
<evidence type="ECO:0000313" key="3">
    <source>
        <dbReference type="Proteomes" id="UP000325313"/>
    </source>
</evidence>
<reference evidence="2 3" key="1">
    <citation type="submission" date="2019-05" db="EMBL/GenBank/DDBJ databases">
        <title>Emergence of the Ug99 lineage of the wheat stem rust pathogen through somatic hybridization.</title>
        <authorList>
            <person name="Li F."/>
            <person name="Upadhyaya N.M."/>
            <person name="Sperschneider J."/>
            <person name="Matny O."/>
            <person name="Nguyen-Phuc H."/>
            <person name="Mago R."/>
            <person name="Raley C."/>
            <person name="Miller M.E."/>
            <person name="Silverstein K.A.T."/>
            <person name="Henningsen E."/>
            <person name="Hirsch C.D."/>
            <person name="Visser B."/>
            <person name="Pretorius Z.A."/>
            <person name="Steffenson B.J."/>
            <person name="Schwessinger B."/>
            <person name="Dodds P.N."/>
            <person name="Figueroa M."/>
        </authorList>
    </citation>
    <scope>NUCLEOTIDE SEQUENCE [LARGE SCALE GENOMIC DNA]</scope>
    <source>
        <strain evidence="2 3">Ug99</strain>
    </source>
</reference>
<dbReference type="AlphaFoldDB" id="A0A5B0NI53"/>
<accession>A0A5B0NI53</accession>
<comment type="caution">
    <text evidence="2">The sequence shown here is derived from an EMBL/GenBank/DDBJ whole genome shotgun (WGS) entry which is preliminary data.</text>
</comment>
<dbReference type="EMBL" id="VDEP01000407">
    <property type="protein sequence ID" value="KAA1088242.1"/>
    <property type="molecule type" value="Genomic_DNA"/>
</dbReference>
<dbReference type="Proteomes" id="UP000325313">
    <property type="component" value="Unassembled WGS sequence"/>
</dbReference>
<feature type="region of interest" description="Disordered" evidence="1">
    <location>
        <begin position="1"/>
        <end position="22"/>
    </location>
</feature>
<name>A0A5B0NI53_PUCGR</name>
<organism evidence="2 3">
    <name type="scientific">Puccinia graminis f. sp. tritici</name>
    <dbReference type="NCBI Taxonomy" id="56615"/>
    <lineage>
        <taxon>Eukaryota</taxon>
        <taxon>Fungi</taxon>
        <taxon>Dikarya</taxon>
        <taxon>Basidiomycota</taxon>
        <taxon>Pucciniomycotina</taxon>
        <taxon>Pucciniomycetes</taxon>
        <taxon>Pucciniales</taxon>
        <taxon>Pucciniaceae</taxon>
        <taxon>Puccinia</taxon>
    </lineage>
</organism>
<gene>
    <name evidence="2" type="ORF">PGTUg99_028851</name>
</gene>
<evidence type="ECO:0000256" key="1">
    <source>
        <dbReference type="SAM" id="MobiDB-lite"/>
    </source>
</evidence>
<feature type="compositionally biased region" description="Polar residues" evidence="1">
    <location>
        <begin position="1"/>
        <end position="11"/>
    </location>
</feature>
<protein>
    <submittedName>
        <fullName evidence="2">Uncharacterized protein</fullName>
    </submittedName>
</protein>